<dbReference type="EMBL" id="JBIUGF010000029">
    <property type="protein sequence ID" value="MFJ1338739.1"/>
    <property type="molecule type" value="Genomic_DNA"/>
</dbReference>
<sequence>MSERDNKESLMSGCAGCGEAMDFDPDDPRPEFEFQCEHCQKVNIVIWGVGEPPHWYTEIKPNSHDADASAQQV</sequence>
<evidence type="ECO:0000313" key="1">
    <source>
        <dbReference type="EMBL" id="MFJ1338739.1"/>
    </source>
</evidence>
<accession>A0ACC7LUW3</accession>
<evidence type="ECO:0000313" key="2">
    <source>
        <dbReference type="Proteomes" id="UP001615411"/>
    </source>
</evidence>
<protein>
    <submittedName>
        <fullName evidence="1">Uncharacterized protein</fullName>
    </submittedName>
</protein>
<proteinExistence type="predicted"/>
<reference evidence="1" key="1">
    <citation type="submission" date="2024-10" db="EMBL/GenBank/DDBJ databases">
        <title>Aeromonas and Pseudomonas from the Cagarras Archipelago, Rio de Janeiro, Brazil.</title>
        <authorList>
            <person name="Canellas A.L.B."/>
            <person name="Laport M.S."/>
        </authorList>
    </citation>
    <scope>NUCLEOTIDE SEQUENCE</scope>
    <source>
        <strain evidence="1">ACP-7</strain>
    </source>
</reference>
<keyword evidence="2" id="KW-1185">Reference proteome</keyword>
<comment type="caution">
    <text evidence="1">The sequence shown here is derived from an EMBL/GenBank/DDBJ whole genome shotgun (WGS) entry which is preliminary data.</text>
</comment>
<gene>
    <name evidence="1" type="ORF">ACIKP7_11465</name>
</gene>
<name>A0ACC7LUW3_9PSED</name>
<dbReference type="Proteomes" id="UP001615411">
    <property type="component" value="Unassembled WGS sequence"/>
</dbReference>
<organism evidence="1 2">
    <name type="scientific">Pseudomonas caricapapayae</name>
    <dbReference type="NCBI Taxonomy" id="46678"/>
    <lineage>
        <taxon>Bacteria</taxon>
        <taxon>Pseudomonadati</taxon>
        <taxon>Pseudomonadota</taxon>
        <taxon>Gammaproteobacteria</taxon>
        <taxon>Pseudomonadales</taxon>
        <taxon>Pseudomonadaceae</taxon>
        <taxon>Pseudomonas</taxon>
    </lineage>
</organism>